<dbReference type="Proteomes" id="UP000660262">
    <property type="component" value="Unassembled WGS sequence"/>
</dbReference>
<name>A0A830H8U5_9CHLO</name>
<protein>
    <submittedName>
        <fullName evidence="3">Uncharacterized protein</fullName>
    </submittedName>
</protein>
<proteinExistence type="predicted"/>
<evidence type="ECO:0000313" key="4">
    <source>
        <dbReference type="Proteomes" id="UP000660262"/>
    </source>
</evidence>
<gene>
    <name evidence="3" type="ORF">PPROV_000187300</name>
</gene>
<reference evidence="3" key="1">
    <citation type="submission" date="2020-10" db="EMBL/GenBank/DDBJ databases">
        <title>Unveiling of a novel bifunctional photoreceptor, Dualchrome1, isolated from a cosmopolitan green alga.</title>
        <authorList>
            <person name="Suzuki S."/>
            <person name="Kawachi M."/>
        </authorList>
    </citation>
    <scope>NUCLEOTIDE SEQUENCE</scope>
    <source>
        <strain evidence="3">NIES 2893</strain>
    </source>
</reference>
<dbReference type="EMBL" id="BNJQ01000004">
    <property type="protein sequence ID" value="GHP03118.1"/>
    <property type="molecule type" value="Genomic_DNA"/>
</dbReference>
<feature type="region of interest" description="Disordered" evidence="1">
    <location>
        <begin position="183"/>
        <end position="208"/>
    </location>
</feature>
<dbReference type="AlphaFoldDB" id="A0A830H8U5"/>
<feature type="transmembrane region" description="Helical" evidence="2">
    <location>
        <begin position="20"/>
        <end position="45"/>
    </location>
</feature>
<keyword evidence="2" id="KW-0812">Transmembrane</keyword>
<dbReference type="OrthoDB" id="497068at2759"/>
<evidence type="ECO:0000256" key="1">
    <source>
        <dbReference type="SAM" id="MobiDB-lite"/>
    </source>
</evidence>
<accession>A0A830H8U5</accession>
<keyword evidence="4" id="KW-1185">Reference proteome</keyword>
<evidence type="ECO:0000313" key="3">
    <source>
        <dbReference type="EMBL" id="GHP03118.1"/>
    </source>
</evidence>
<organism evidence="3 4">
    <name type="scientific">Pycnococcus provasolii</name>
    <dbReference type="NCBI Taxonomy" id="41880"/>
    <lineage>
        <taxon>Eukaryota</taxon>
        <taxon>Viridiplantae</taxon>
        <taxon>Chlorophyta</taxon>
        <taxon>Pseudoscourfieldiophyceae</taxon>
        <taxon>Pseudoscourfieldiales</taxon>
        <taxon>Pycnococcaceae</taxon>
        <taxon>Pycnococcus</taxon>
    </lineage>
</organism>
<comment type="caution">
    <text evidence="3">The sequence shown here is derived from an EMBL/GenBank/DDBJ whole genome shotgun (WGS) entry which is preliminary data.</text>
</comment>
<keyword evidence="2" id="KW-1133">Transmembrane helix</keyword>
<evidence type="ECO:0000256" key="2">
    <source>
        <dbReference type="SAM" id="Phobius"/>
    </source>
</evidence>
<keyword evidence="2" id="KW-0472">Membrane</keyword>
<sequence length="366" mass="38600">MAAVAVAGGRAYGRPPLFGAFSSATLILFTLAVLHALAALAAPVVQDTRSLKCRTCQLTVAHLDEALVPLLFDMLGKPTPPAYGAIDELVEAKVEKACLTSSIHLVAARRKVCAQLLEDHFDTIAAAFRAIADAHVNGDASDEPDAVTAVCGNSTRICEGKYADMEVSDVVKLEEQLALSSVSGAGNGAGEEDDEKRQFLSESKPGKKAQRTFGSARKLVASTFLDEVVVAEQRDAVVYFATPKATPRLHAATLANVHWLAEQTSSKGCLVGVLDVELNHVPPPYGTHLAAGASVQIYAAGRKRSPVVAFHHDVAHGDVGADVAPRRSDLLSILGRRAGRVDTQARANASAIRLTDAVRDGSAREL</sequence>